<keyword evidence="1" id="KW-0812">Transmembrane</keyword>
<evidence type="ECO:0000256" key="1">
    <source>
        <dbReference type="SAM" id="Phobius"/>
    </source>
</evidence>
<dbReference type="InterPro" id="IPR040725">
    <property type="entry name" value="PheRS_DBD3"/>
</dbReference>
<feature type="non-terminal residue" evidence="3">
    <location>
        <position position="161"/>
    </location>
</feature>
<sequence length="161" mass="18611">MMGRNMRRKDRRRFTFFSAIYEEGSISKDDLEKKLDPSIFKTGSTQAVKKRWVTMGKQVPRKELDQESVNFLKTRKLIVTPGWTGYADVEKGPNYASKSKIFATDLTRENKEKNGYSHVAGKSWNSRSITSMLRDNILMLAISIPFLRCSGVVEIIYFKRN</sequence>
<evidence type="ECO:0000313" key="3">
    <source>
        <dbReference type="EMBL" id="CAH8359185.1"/>
    </source>
</evidence>
<dbReference type="Pfam" id="PF18553">
    <property type="entry name" value="PheRS_DBD3"/>
    <property type="match status" value="1"/>
</dbReference>
<dbReference type="EMBL" id="CAKOAT010261820">
    <property type="protein sequence ID" value="CAH8359185.1"/>
    <property type="molecule type" value="Genomic_DNA"/>
</dbReference>
<dbReference type="Proteomes" id="UP001642260">
    <property type="component" value="Unassembled WGS sequence"/>
</dbReference>
<feature type="domain" description="PheRS DNA binding" evidence="2">
    <location>
        <begin position="16"/>
        <end position="59"/>
    </location>
</feature>
<evidence type="ECO:0000313" key="4">
    <source>
        <dbReference type="Proteomes" id="UP001642260"/>
    </source>
</evidence>
<organism evidence="3 4">
    <name type="scientific">Eruca vesicaria subsp. sativa</name>
    <name type="common">Garden rocket</name>
    <name type="synonym">Eruca sativa</name>
    <dbReference type="NCBI Taxonomy" id="29727"/>
    <lineage>
        <taxon>Eukaryota</taxon>
        <taxon>Viridiplantae</taxon>
        <taxon>Streptophyta</taxon>
        <taxon>Embryophyta</taxon>
        <taxon>Tracheophyta</taxon>
        <taxon>Spermatophyta</taxon>
        <taxon>Magnoliopsida</taxon>
        <taxon>eudicotyledons</taxon>
        <taxon>Gunneridae</taxon>
        <taxon>Pentapetalae</taxon>
        <taxon>rosids</taxon>
        <taxon>malvids</taxon>
        <taxon>Brassicales</taxon>
        <taxon>Brassicaceae</taxon>
        <taxon>Brassiceae</taxon>
        <taxon>Eruca</taxon>
    </lineage>
</organism>
<keyword evidence="4" id="KW-1185">Reference proteome</keyword>
<name>A0ABC8KPU1_ERUVS</name>
<dbReference type="AlphaFoldDB" id="A0ABC8KPU1"/>
<evidence type="ECO:0000259" key="2">
    <source>
        <dbReference type="Pfam" id="PF18553"/>
    </source>
</evidence>
<feature type="transmembrane region" description="Helical" evidence="1">
    <location>
        <begin position="137"/>
        <end position="158"/>
    </location>
</feature>
<proteinExistence type="predicted"/>
<comment type="caution">
    <text evidence="3">The sequence shown here is derived from an EMBL/GenBank/DDBJ whole genome shotgun (WGS) entry which is preliminary data.</text>
</comment>
<accession>A0ABC8KPU1</accession>
<reference evidence="3 4" key="1">
    <citation type="submission" date="2022-03" db="EMBL/GenBank/DDBJ databases">
        <authorList>
            <person name="Macdonald S."/>
            <person name="Ahmed S."/>
            <person name="Newling K."/>
        </authorList>
    </citation>
    <scope>NUCLEOTIDE SEQUENCE [LARGE SCALE GENOMIC DNA]</scope>
</reference>
<gene>
    <name evidence="3" type="ORF">ERUC_LOCUS24941</name>
</gene>
<protein>
    <recommendedName>
        <fullName evidence="2">PheRS DNA binding domain-containing protein</fullName>
    </recommendedName>
</protein>
<keyword evidence="1" id="KW-1133">Transmembrane helix</keyword>
<keyword evidence="1" id="KW-0472">Membrane</keyword>